<dbReference type="PROSITE" id="PS50039">
    <property type="entry name" value="FORK_HEAD_3"/>
    <property type="match status" value="1"/>
</dbReference>
<comment type="subcellular location">
    <subcellularLocation>
        <location evidence="1 9">Nucleus</location>
    </subcellularLocation>
</comment>
<dbReference type="Gene3D" id="1.10.10.10">
    <property type="entry name" value="Winged helix-like DNA-binding domain superfamily/Winged helix DNA-binding domain"/>
    <property type="match status" value="1"/>
</dbReference>
<evidence type="ECO:0000313" key="12">
    <source>
        <dbReference type="RefSeq" id="XP_031420704.1"/>
    </source>
</evidence>
<evidence type="ECO:0000256" key="6">
    <source>
        <dbReference type="ARBA" id="ARBA00023163"/>
    </source>
</evidence>
<evidence type="ECO:0000256" key="8">
    <source>
        <dbReference type="ARBA" id="ARBA00034770"/>
    </source>
</evidence>
<dbReference type="GO" id="GO:0003146">
    <property type="term" value="P:heart jogging"/>
    <property type="evidence" value="ECO:0007669"/>
    <property type="project" value="UniProtKB-ARBA"/>
</dbReference>
<keyword evidence="7 9" id="KW-0539">Nucleus</keyword>
<evidence type="ECO:0000256" key="1">
    <source>
        <dbReference type="ARBA" id="ARBA00004123"/>
    </source>
</evidence>
<dbReference type="RefSeq" id="XP_031420708.1">
    <property type="nucleotide sequence ID" value="XM_031564848.1"/>
</dbReference>
<keyword evidence="2" id="KW-0970">Cilium biogenesis/degradation</keyword>
<dbReference type="FunFam" id="1.10.10.10:FF:000030">
    <property type="entry name" value="Forkhead box protein K2"/>
    <property type="match status" value="1"/>
</dbReference>
<dbReference type="InterPro" id="IPR047512">
    <property type="entry name" value="FH_FOXJ1"/>
</dbReference>
<dbReference type="AlphaFoldDB" id="A0A6P8EWR6"/>
<dbReference type="CDD" id="cd20023">
    <property type="entry name" value="FH_FOXJ1"/>
    <property type="match status" value="1"/>
</dbReference>
<keyword evidence="4 9" id="KW-0238">DNA-binding</keyword>
<dbReference type="GeneID" id="105907854"/>
<dbReference type="Pfam" id="PF00250">
    <property type="entry name" value="Forkhead"/>
    <property type="match status" value="1"/>
</dbReference>
<keyword evidence="5" id="KW-0010">Activator</keyword>
<dbReference type="PRINTS" id="PR00053">
    <property type="entry name" value="FORKHEAD"/>
</dbReference>
<evidence type="ECO:0000256" key="2">
    <source>
        <dbReference type="ARBA" id="ARBA00022794"/>
    </source>
</evidence>
<gene>
    <name evidence="12 13" type="primary">LOC105907854</name>
</gene>
<dbReference type="SUPFAM" id="SSF46785">
    <property type="entry name" value="Winged helix' DNA-binding domain"/>
    <property type="match status" value="1"/>
</dbReference>
<dbReference type="GO" id="GO:0005634">
    <property type="term" value="C:nucleus"/>
    <property type="evidence" value="ECO:0007669"/>
    <property type="project" value="UniProtKB-SubCell"/>
</dbReference>
<dbReference type="KEGG" id="char:105907854"/>
<dbReference type="Proteomes" id="UP000515152">
    <property type="component" value="Chromosome 1"/>
</dbReference>
<comment type="similarity">
    <text evidence="8">Belongs to the FOXJ1 family.</text>
</comment>
<feature type="domain" description="Fork-head" evidence="10">
    <location>
        <begin position="139"/>
        <end position="233"/>
    </location>
</feature>
<evidence type="ECO:0000313" key="13">
    <source>
        <dbReference type="RefSeq" id="XP_031420708.1"/>
    </source>
</evidence>
<evidence type="ECO:0000256" key="3">
    <source>
        <dbReference type="ARBA" id="ARBA00023015"/>
    </source>
</evidence>
<keyword evidence="3" id="KW-0805">Transcription regulation</keyword>
<dbReference type="InterPro" id="IPR036388">
    <property type="entry name" value="WH-like_DNA-bd_sf"/>
</dbReference>
<dbReference type="InterPro" id="IPR018122">
    <property type="entry name" value="TF_fork_head_CS_1"/>
</dbReference>
<name>A0A6P8EWR6_CLUHA</name>
<dbReference type="PANTHER" id="PTHR46805:SF3">
    <property type="entry name" value="FORKHEAD BOX PROTEIN J1-B"/>
    <property type="match status" value="1"/>
</dbReference>
<dbReference type="GO" id="GO:0001947">
    <property type="term" value="P:heart looping"/>
    <property type="evidence" value="ECO:0007669"/>
    <property type="project" value="UniProtKB-ARBA"/>
</dbReference>
<feature type="DNA-binding region" description="Fork-head" evidence="9">
    <location>
        <begin position="139"/>
        <end position="233"/>
    </location>
</feature>
<dbReference type="PROSITE" id="PS00658">
    <property type="entry name" value="FORK_HEAD_2"/>
    <property type="match status" value="1"/>
</dbReference>
<sequence length="437" mass="49473">MPVQGCQDMAKFKRKWMMLHQEEESASTAHLDDSLTSLQWLQGFSIPGANAESLPGSRCHPQHLLEIQREGTDSPASPTAAMMAPQGSGCLTSPTVSISPSSYSCSPQKEEASQGDHHHFTVAASSNKKIDYKTNSQVKPPYSYATLICMAMQASTKNKITLSAIYNWVIENFCYYRHTEPSWQNSIRHNLSLNKCFKKVPRQKDEPGKGGFWQIDPQYADMFVDGIFRRKRTPAHLSIPKQNPQKHLQTLHGDQHHRGMEYVRKRKHGHSNDGQNWVQKSPLLAQEIRASSDSWASDVCDDDRRGQTFDDLELNAALQSLSKEMEDYPPGWHVAGHGNWCVAGPEMTPRFMEVNPVGLADCPGVNQQHVHGMQLSVTPPQYYEELTLFSDQQPHPWDCMREEVQAVPVSVENGVSVYDGFFYDVQSWDRMEPYLHV</sequence>
<dbReference type="GO" id="GO:0060271">
    <property type="term" value="P:cilium assembly"/>
    <property type="evidence" value="ECO:0007669"/>
    <property type="project" value="UniProtKB-ARBA"/>
</dbReference>
<evidence type="ECO:0000313" key="11">
    <source>
        <dbReference type="Proteomes" id="UP000515152"/>
    </source>
</evidence>
<dbReference type="SMART" id="SM00339">
    <property type="entry name" value="FH"/>
    <property type="match status" value="1"/>
</dbReference>
<protein>
    <submittedName>
        <fullName evidence="12 13">Forkhead box protein J1-B-like</fullName>
    </submittedName>
</protein>
<dbReference type="InterPro" id="IPR036390">
    <property type="entry name" value="WH_DNA-bd_sf"/>
</dbReference>
<keyword evidence="6" id="KW-0804">Transcription</keyword>
<dbReference type="GO" id="GO:0000981">
    <property type="term" value="F:DNA-binding transcription factor activity, RNA polymerase II-specific"/>
    <property type="evidence" value="ECO:0007669"/>
    <property type="project" value="TreeGrafter"/>
</dbReference>
<dbReference type="RefSeq" id="XP_031420704.1">
    <property type="nucleotide sequence ID" value="XM_031564844.1"/>
</dbReference>
<dbReference type="PROSITE" id="PS00657">
    <property type="entry name" value="FORK_HEAD_1"/>
    <property type="match status" value="1"/>
</dbReference>
<evidence type="ECO:0000256" key="4">
    <source>
        <dbReference type="ARBA" id="ARBA00023125"/>
    </source>
</evidence>
<dbReference type="GO" id="GO:0000978">
    <property type="term" value="F:RNA polymerase II cis-regulatory region sequence-specific DNA binding"/>
    <property type="evidence" value="ECO:0007669"/>
    <property type="project" value="TreeGrafter"/>
</dbReference>
<dbReference type="GeneTree" id="ENSGT00940000164514"/>
<evidence type="ECO:0000256" key="5">
    <source>
        <dbReference type="ARBA" id="ARBA00023159"/>
    </source>
</evidence>
<accession>A0A6P8EWR6</accession>
<evidence type="ECO:0000256" key="7">
    <source>
        <dbReference type="ARBA" id="ARBA00023242"/>
    </source>
</evidence>
<evidence type="ECO:0000259" key="10">
    <source>
        <dbReference type="PROSITE" id="PS50039"/>
    </source>
</evidence>
<dbReference type="PANTHER" id="PTHR46805">
    <property type="entry name" value="FORKHEAD BOX PROTEIN J1"/>
    <property type="match status" value="1"/>
</dbReference>
<dbReference type="InterPro" id="IPR030456">
    <property type="entry name" value="TF_fork_head_CS_2"/>
</dbReference>
<dbReference type="InterPro" id="IPR001766">
    <property type="entry name" value="Fork_head_dom"/>
</dbReference>
<keyword evidence="11" id="KW-1185">Reference proteome</keyword>
<proteinExistence type="inferred from homology"/>
<dbReference type="OrthoDB" id="5954824at2759"/>
<organism evidence="11 13">
    <name type="scientific">Clupea harengus</name>
    <name type="common">Atlantic herring</name>
    <dbReference type="NCBI Taxonomy" id="7950"/>
    <lineage>
        <taxon>Eukaryota</taxon>
        <taxon>Metazoa</taxon>
        <taxon>Chordata</taxon>
        <taxon>Craniata</taxon>
        <taxon>Vertebrata</taxon>
        <taxon>Euteleostomi</taxon>
        <taxon>Actinopterygii</taxon>
        <taxon>Neopterygii</taxon>
        <taxon>Teleostei</taxon>
        <taxon>Clupei</taxon>
        <taxon>Clupeiformes</taxon>
        <taxon>Clupeoidei</taxon>
        <taxon>Clupeidae</taxon>
        <taxon>Clupea</taxon>
    </lineage>
</organism>
<reference evidence="12 13" key="1">
    <citation type="submission" date="2025-04" db="UniProtKB">
        <authorList>
            <consortium name="RefSeq"/>
        </authorList>
    </citation>
    <scope>IDENTIFICATION</scope>
</reference>
<dbReference type="InterPro" id="IPR047513">
    <property type="entry name" value="FOXJ1"/>
</dbReference>
<evidence type="ECO:0000256" key="9">
    <source>
        <dbReference type="PROSITE-ProRule" id="PRU00089"/>
    </source>
</evidence>